<keyword evidence="2 4" id="KW-0808">Transferase</keyword>
<feature type="binding site" evidence="4">
    <location>
        <position position="206"/>
    </location>
    <ligand>
        <name>S-adenosyl-L-methionine</name>
        <dbReference type="ChEBI" id="CHEBI:59789"/>
    </ligand>
</feature>
<dbReference type="PANTHER" id="PTHR11061">
    <property type="entry name" value="RNA M5U METHYLTRANSFERASE"/>
    <property type="match status" value="1"/>
</dbReference>
<accession>A0A1I1KHA8</accession>
<sequence>MDCSYYDAHVCRSCRWLEMAYADQLAAKQQRVASTLPDMAWLEPVASPEEGFRNKAKMVVGGTVDAPTLGILDPRGRGVDLRGCGLHDPRLRAALPVLAELVGTARLTPYSVPDRRGELKHLLVTVAPSGELMVRFVLRSTEALPRLRKHLPALLSALPVEVVSVNLQPAHKAVLEGPEELLLHGGTLTMRVNALDLHLRPQSFFQTNTAVASRLYREATALVDAAAPATVWDLYCGVGGFGLHAARPDRTVVGVESSEQAIGSARLSAASLGLPAEFVAGDATAYALGSPAAPELVIVNPPRRGIGPDLAGWLEASAARHVVYSSCNAETLARDLTAMPSFRPVSTRLLDMFPHTDHHEVLVLLTRA</sequence>
<evidence type="ECO:0000256" key="1">
    <source>
        <dbReference type="ARBA" id="ARBA00022603"/>
    </source>
</evidence>
<keyword evidence="7" id="KW-1185">Reference proteome</keyword>
<dbReference type="NCBIfam" id="NF002909">
    <property type="entry name" value="PRK03522.2-1"/>
    <property type="match status" value="1"/>
</dbReference>
<dbReference type="RefSeq" id="WP_091124154.1">
    <property type="nucleotide sequence ID" value="NZ_FOLB01000008.1"/>
</dbReference>
<dbReference type="STRING" id="574651.SAMN04487968_108147"/>
<comment type="similarity">
    <text evidence="4">Belongs to the class I-like SAM-binding methyltransferase superfamily. RNA M5U methyltransferase family.</text>
</comment>
<evidence type="ECO:0000313" key="6">
    <source>
        <dbReference type="EMBL" id="SFC60031.1"/>
    </source>
</evidence>
<name>A0A1I1KHA8_9ACTN</name>
<gene>
    <name evidence="6" type="ORF">SAMN04487968_108147</name>
</gene>
<keyword evidence="3 4" id="KW-0949">S-adenosyl-L-methionine</keyword>
<dbReference type="GO" id="GO:0070041">
    <property type="term" value="F:rRNA (uridine-C5-)-methyltransferase activity"/>
    <property type="evidence" value="ECO:0007669"/>
    <property type="project" value="TreeGrafter"/>
</dbReference>
<dbReference type="PANTHER" id="PTHR11061:SF30">
    <property type="entry name" value="TRNA (URACIL(54)-C(5))-METHYLTRANSFERASE"/>
    <property type="match status" value="1"/>
</dbReference>
<dbReference type="CDD" id="cd02440">
    <property type="entry name" value="AdoMet_MTases"/>
    <property type="match status" value="1"/>
</dbReference>
<evidence type="ECO:0000256" key="2">
    <source>
        <dbReference type="ARBA" id="ARBA00022679"/>
    </source>
</evidence>
<evidence type="ECO:0000256" key="4">
    <source>
        <dbReference type="PROSITE-ProRule" id="PRU01024"/>
    </source>
</evidence>
<organism evidence="6 7">
    <name type="scientific">Nocardioides terrae</name>
    <dbReference type="NCBI Taxonomy" id="574651"/>
    <lineage>
        <taxon>Bacteria</taxon>
        <taxon>Bacillati</taxon>
        <taxon>Actinomycetota</taxon>
        <taxon>Actinomycetes</taxon>
        <taxon>Propionibacteriales</taxon>
        <taxon>Nocardioidaceae</taxon>
        <taxon>Nocardioides</taxon>
    </lineage>
</organism>
<reference evidence="6 7" key="1">
    <citation type="submission" date="2016-10" db="EMBL/GenBank/DDBJ databases">
        <authorList>
            <person name="de Groot N.N."/>
        </authorList>
    </citation>
    <scope>NUCLEOTIDE SEQUENCE [LARGE SCALE GENOMIC DNA]</scope>
    <source>
        <strain evidence="6 7">CGMCC 1.7056</strain>
    </source>
</reference>
<feature type="active site" evidence="5">
    <location>
        <position position="327"/>
    </location>
</feature>
<feature type="binding site" evidence="4">
    <location>
        <position position="300"/>
    </location>
    <ligand>
        <name>S-adenosyl-L-methionine</name>
        <dbReference type="ChEBI" id="CHEBI:59789"/>
    </ligand>
</feature>
<feature type="binding site" evidence="4">
    <location>
        <position position="256"/>
    </location>
    <ligand>
        <name>S-adenosyl-L-methionine</name>
        <dbReference type="ChEBI" id="CHEBI:59789"/>
    </ligand>
</feature>
<dbReference type="InterPro" id="IPR029063">
    <property type="entry name" value="SAM-dependent_MTases_sf"/>
</dbReference>
<dbReference type="AlphaFoldDB" id="A0A1I1KHA8"/>
<dbReference type="GO" id="GO:0070475">
    <property type="term" value="P:rRNA base methylation"/>
    <property type="evidence" value="ECO:0007669"/>
    <property type="project" value="TreeGrafter"/>
</dbReference>
<dbReference type="InterPro" id="IPR010280">
    <property type="entry name" value="U5_MeTrfase_fam"/>
</dbReference>
<dbReference type="Pfam" id="PF05958">
    <property type="entry name" value="tRNA_U5-meth_tr"/>
    <property type="match status" value="1"/>
</dbReference>
<keyword evidence="1 4" id="KW-0489">Methyltransferase</keyword>
<feature type="binding site" evidence="4">
    <location>
        <position position="235"/>
    </location>
    <ligand>
        <name>S-adenosyl-L-methionine</name>
        <dbReference type="ChEBI" id="CHEBI:59789"/>
    </ligand>
</feature>
<proteinExistence type="inferred from homology"/>
<evidence type="ECO:0000313" key="7">
    <source>
        <dbReference type="Proteomes" id="UP000198832"/>
    </source>
</evidence>
<dbReference type="Gene3D" id="2.40.50.1070">
    <property type="match status" value="1"/>
</dbReference>
<dbReference type="OrthoDB" id="9804590at2"/>
<dbReference type="SUPFAM" id="SSF53335">
    <property type="entry name" value="S-adenosyl-L-methionine-dependent methyltransferases"/>
    <property type="match status" value="1"/>
</dbReference>
<dbReference type="Gene3D" id="3.40.50.150">
    <property type="entry name" value="Vaccinia Virus protein VP39"/>
    <property type="match status" value="1"/>
</dbReference>
<dbReference type="EMBL" id="FOLB01000008">
    <property type="protein sequence ID" value="SFC60031.1"/>
    <property type="molecule type" value="Genomic_DNA"/>
</dbReference>
<dbReference type="Proteomes" id="UP000198832">
    <property type="component" value="Unassembled WGS sequence"/>
</dbReference>
<dbReference type="PROSITE" id="PS51687">
    <property type="entry name" value="SAM_MT_RNA_M5U"/>
    <property type="match status" value="1"/>
</dbReference>
<feature type="active site" description="Nucleophile" evidence="4">
    <location>
        <position position="327"/>
    </location>
</feature>
<evidence type="ECO:0000256" key="5">
    <source>
        <dbReference type="PROSITE-ProRule" id="PRU10015"/>
    </source>
</evidence>
<dbReference type="InterPro" id="IPR030390">
    <property type="entry name" value="MeTrfase_TrmA_AS"/>
</dbReference>
<evidence type="ECO:0000256" key="3">
    <source>
        <dbReference type="ARBA" id="ARBA00022691"/>
    </source>
</evidence>
<protein>
    <submittedName>
        <fullName evidence="6">23S rRNA (Uracil747-C5)-methyltransferase</fullName>
    </submittedName>
</protein>
<dbReference type="PROSITE" id="PS01230">
    <property type="entry name" value="TRMA_1"/>
    <property type="match status" value="1"/>
</dbReference>